<evidence type="ECO:0008006" key="4">
    <source>
        <dbReference type="Google" id="ProtNLM"/>
    </source>
</evidence>
<dbReference type="EMBL" id="JACHVA010000082">
    <property type="protein sequence ID" value="MBC2602129.1"/>
    <property type="molecule type" value="Genomic_DNA"/>
</dbReference>
<name>A0A7X1AYA1_9BACT</name>
<proteinExistence type="predicted"/>
<dbReference type="AlphaFoldDB" id="A0A7X1AYA1"/>
<organism evidence="2 3">
    <name type="scientific">Puniceicoccus vermicola</name>
    <dbReference type="NCBI Taxonomy" id="388746"/>
    <lineage>
        <taxon>Bacteria</taxon>
        <taxon>Pseudomonadati</taxon>
        <taxon>Verrucomicrobiota</taxon>
        <taxon>Opitutia</taxon>
        <taxon>Puniceicoccales</taxon>
        <taxon>Puniceicoccaceae</taxon>
        <taxon>Puniceicoccus</taxon>
    </lineage>
</organism>
<feature type="transmembrane region" description="Helical" evidence="1">
    <location>
        <begin position="6"/>
        <end position="23"/>
    </location>
</feature>
<dbReference type="Proteomes" id="UP000525652">
    <property type="component" value="Unassembled WGS sequence"/>
</dbReference>
<evidence type="ECO:0000256" key="1">
    <source>
        <dbReference type="SAM" id="Phobius"/>
    </source>
</evidence>
<keyword evidence="1" id="KW-0812">Transmembrane</keyword>
<evidence type="ECO:0000313" key="2">
    <source>
        <dbReference type="EMBL" id="MBC2602129.1"/>
    </source>
</evidence>
<reference evidence="2 3" key="1">
    <citation type="submission" date="2020-07" db="EMBL/GenBank/DDBJ databases">
        <authorList>
            <person name="Feng X."/>
        </authorList>
    </citation>
    <scope>NUCLEOTIDE SEQUENCE [LARGE SCALE GENOMIC DNA]</scope>
    <source>
        <strain evidence="2 3">JCM14086</strain>
    </source>
</reference>
<protein>
    <recommendedName>
        <fullName evidence="4">DUF3137 domain-containing protein</fullName>
    </recommendedName>
</protein>
<evidence type="ECO:0000313" key="3">
    <source>
        <dbReference type="Proteomes" id="UP000525652"/>
    </source>
</evidence>
<comment type="caution">
    <text evidence="2">The sequence shown here is derived from an EMBL/GenBank/DDBJ whole genome shotgun (WGS) entry which is preliminary data.</text>
</comment>
<keyword evidence="1" id="KW-1133">Transmembrane helix</keyword>
<dbReference type="RefSeq" id="WP_185692828.1">
    <property type="nucleotide sequence ID" value="NZ_JACHVA010000082.1"/>
</dbReference>
<gene>
    <name evidence="2" type="ORF">H5P30_10105</name>
</gene>
<keyword evidence="1" id="KW-0472">Membrane</keyword>
<accession>A0A7X1AYA1</accession>
<sequence length="228" mass="26984">MNPVFIIIPVVIVFGGLAYYGWLQQKKRREALAALARKHGLQFFPEKNKTEIRQFEFIDPIRKGSNRYLYNRLRGDMDGRTLETFDFHYETHSTDSKGNRTTHHYHGSSFLLMLPGAFPELRIYREGIFQKFAQMLGFDDIDFESVEFSKRYNVKSRDKKFAYDFCNARMIDYLLDEEDLNIEVEGAWLVLAFSRKTKVEDWERNVARLGSIFGLMPEYLFEEERPIS</sequence>
<keyword evidence="3" id="KW-1185">Reference proteome</keyword>